<organism evidence="4 5">
    <name type="scientific">Acetanaerobacterium elongatum</name>
    <dbReference type="NCBI Taxonomy" id="258515"/>
    <lineage>
        <taxon>Bacteria</taxon>
        <taxon>Bacillati</taxon>
        <taxon>Bacillota</taxon>
        <taxon>Clostridia</taxon>
        <taxon>Eubacteriales</taxon>
        <taxon>Oscillospiraceae</taxon>
        <taxon>Acetanaerobacterium</taxon>
    </lineage>
</organism>
<comment type="similarity">
    <text evidence="1">Belongs to the IMPACT family.</text>
</comment>
<dbReference type="STRING" id="258515.SAMN05192585_10627"/>
<dbReference type="Proteomes" id="UP000199182">
    <property type="component" value="Unassembled WGS sequence"/>
</dbReference>
<keyword evidence="5" id="KW-1185">Reference proteome</keyword>
<reference evidence="4 5" key="1">
    <citation type="submission" date="2016-10" db="EMBL/GenBank/DDBJ databases">
        <authorList>
            <person name="de Groot N.N."/>
        </authorList>
    </citation>
    <scope>NUCLEOTIDE SEQUENCE [LARGE SCALE GENOMIC DNA]</scope>
    <source>
        <strain evidence="4 5">CGMCC 1.5012</strain>
    </source>
</reference>
<dbReference type="PANTHER" id="PTHR16301:SF20">
    <property type="entry name" value="IMPACT FAMILY MEMBER YIGZ"/>
    <property type="match status" value="1"/>
</dbReference>
<sequence length="205" mass="22483">MAYTTIKAFAEDEFIEQKSRFIGYIAPTDSEQAAMEFINCIKARHKDATHNVFAYSLKNGARRCSDDGEPSGTAGAPVLDVILKEGLTDVAVVVTRYFGGILLGAGGLVRAYSHGAKLAVNAAERTEMTECAILHLTMAYNWYAQVQRVLPRYNAQLQASDFTAEVSLTVLIRVERAQPFIKELTELSAATIKIEQENIVFASIA</sequence>
<dbReference type="Pfam" id="PF09186">
    <property type="entry name" value="DUF1949"/>
    <property type="match status" value="1"/>
</dbReference>
<dbReference type="SUPFAM" id="SSF54980">
    <property type="entry name" value="EF-G C-terminal domain-like"/>
    <property type="match status" value="1"/>
</dbReference>
<dbReference type="InterPro" id="IPR001498">
    <property type="entry name" value="Impact_N"/>
</dbReference>
<protein>
    <submittedName>
        <fullName evidence="4">Uncharacterized protein, YigZ family</fullName>
    </submittedName>
</protein>
<dbReference type="RefSeq" id="WP_092638346.1">
    <property type="nucleotide sequence ID" value="NZ_FNID01000006.1"/>
</dbReference>
<dbReference type="PROSITE" id="PS00910">
    <property type="entry name" value="UPF0029"/>
    <property type="match status" value="1"/>
</dbReference>
<dbReference type="NCBIfam" id="TIGR00257">
    <property type="entry name" value="IMPACT_YIGZ"/>
    <property type="match status" value="1"/>
</dbReference>
<dbReference type="OrthoDB" id="9813771at2"/>
<feature type="domain" description="UPF0029" evidence="3">
    <location>
        <begin position="136"/>
        <end position="189"/>
    </location>
</feature>
<dbReference type="InterPro" id="IPR020568">
    <property type="entry name" value="Ribosomal_Su5_D2-typ_SF"/>
</dbReference>
<proteinExistence type="inferred from homology"/>
<evidence type="ECO:0000259" key="2">
    <source>
        <dbReference type="Pfam" id="PF01205"/>
    </source>
</evidence>
<evidence type="ECO:0000256" key="1">
    <source>
        <dbReference type="ARBA" id="ARBA00007665"/>
    </source>
</evidence>
<dbReference type="Gene3D" id="3.30.230.30">
    <property type="entry name" value="Impact, N-terminal domain"/>
    <property type="match status" value="1"/>
</dbReference>
<dbReference type="InterPro" id="IPR015269">
    <property type="entry name" value="UPF0029_Impact_C"/>
</dbReference>
<evidence type="ECO:0000313" key="5">
    <source>
        <dbReference type="Proteomes" id="UP000199182"/>
    </source>
</evidence>
<dbReference type="InterPro" id="IPR020569">
    <property type="entry name" value="UPF0029_Impact_CS"/>
</dbReference>
<dbReference type="AlphaFoldDB" id="A0A1G9WJ61"/>
<dbReference type="InterPro" id="IPR035647">
    <property type="entry name" value="EFG_III/V"/>
</dbReference>
<evidence type="ECO:0000313" key="4">
    <source>
        <dbReference type="EMBL" id="SDM84283.1"/>
    </source>
</evidence>
<dbReference type="SUPFAM" id="SSF54211">
    <property type="entry name" value="Ribosomal protein S5 domain 2-like"/>
    <property type="match status" value="1"/>
</dbReference>
<dbReference type="InterPro" id="IPR015796">
    <property type="entry name" value="Impact_YigZ-like"/>
</dbReference>
<dbReference type="EMBL" id="FNID01000006">
    <property type="protein sequence ID" value="SDM84283.1"/>
    <property type="molecule type" value="Genomic_DNA"/>
</dbReference>
<gene>
    <name evidence="4" type="ORF">SAMN05192585_10627</name>
</gene>
<feature type="domain" description="Impact N-terminal" evidence="2">
    <location>
        <begin position="17"/>
        <end position="119"/>
    </location>
</feature>
<dbReference type="Gene3D" id="3.30.70.240">
    <property type="match status" value="1"/>
</dbReference>
<name>A0A1G9WJ61_9FIRM</name>
<dbReference type="InterPro" id="IPR036956">
    <property type="entry name" value="Impact_N_sf"/>
</dbReference>
<dbReference type="GO" id="GO:0005737">
    <property type="term" value="C:cytoplasm"/>
    <property type="evidence" value="ECO:0007669"/>
    <property type="project" value="TreeGrafter"/>
</dbReference>
<dbReference type="Pfam" id="PF01205">
    <property type="entry name" value="Impact_N"/>
    <property type="match status" value="1"/>
</dbReference>
<dbReference type="InterPro" id="IPR023582">
    <property type="entry name" value="Impact"/>
</dbReference>
<evidence type="ECO:0000259" key="3">
    <source>
        <dbReference type="Pfam" id="PF09186"/>
    </source>
</evidence>
<accession>A0A1G9WJ61</accession>
<dbReference type="PANTHER" id="PTHR16301">
    <property type="entry name" value="IMPACT-RELATED"/>
    <property type="match status" value="1"/>
</dbReference>
<dbReference type="GO" id="GO:0006446">
    <property type="term" value="P:regulation of translational initiation"/>
    <property type="evidence" value="ECO:0007669"/>
    <property type="project" value="TreeGrafter"/>
</dbReference>